<dbReference type="EMBL" id="PEZP01000042">
    <property type="protein sequence ID" value="PIT97860.1"/>
    <property type="molecule type" value="Genomic_DNA"/>
</dbReference>
<dbReference type="Proteomes" id="UP000230731">
    <property type="component" value="Unassembled WGS sequence"/>
</dbReference>
<evidence type="ECO:0000313" key="2">
    <source>
        <dbReference type="EMBL" id="PIT97860.1"/>
    </source>
</evidence>
<feature type="transmembrane region" description="Helical" evidence="1">
    <location>
        <begin position="56"/>
        <end position="77"/>
    </location>
</feature>
<keyword evidence="1" id="KW-1133">Transmembrane helix</keyword>
<evidence type="ECO:0000313" key="3">
    <source>
        <dbReference type="Proteomes" id="UP000230731"/>
    </source>
</evidence>
<evidence type="ECO:0008006" key="4">
    <source>
        <dbReference type="Google" id="ProtNLM"/>
    </source>
</evidence>
<organism evidence="2 3">
    <name type="scientific">Candidatus Andersenbacteria bacterium CG10_big_fil_rev_8_21_14_0_10_54_11</name>
    <dbReference type="NCBI Taxonomy" id="1974485"/>
    <lineage>
        <taxon>Bacteria</taxon>
        <taxon>Candidatus Anderseniibacteriota</taxon>
    </lineage>
</organism>
<gene>
    <name evidence="2" type="ORF">COT71_03750</name>
</gene>
<reference evidence="3" key="1">
    <citation type="submission" date="2017-09" db="EMBL/GenBank/DDBJ databases">
        <title>Depth-based differentiation of microbial function through sediment-hosted aquifers and enrichment of novel symbionts in the deep terrestrial subsurface.</title>
        <authorList>
            <person name="Probst A.J."/>
            <person name="Ladd B."/>
            <person name="Jarett J.K."/>
            <person name="Geller-Mcgrath D.E."/>
            <person name="Sieber C.M.K."/>
            <person name="Emerson J.B."/>
            <person name="Anantharaman K."/>
            <person name="Thomas B.C."/>
            <person name="Malmstrom R."/>
            <person name="Stieglmeier M."/>
            <person name="Klingl A."/>
            <person name="Woyke T."/>
            <person name="Ryan C.M."/>
            <person name="Banfield J.F."/>
        </authorList>
    </citation>
    <scope>NUCLEOTIDE SEQUENCE [LARGE SCALE GENOMIC DNA]</scope>
</reference>
<feature type="transmembrane region" description="Helical" evidence="1">
    <location>
        <begin position="86"/>
        <end position="107"/>
    </location>
</feature>
<keyword evidence="1" id="KW-0812">Transmembrane</keyword>
<name>A0A2M6WYJ1_9BACT</name>
<proteinExistence type="predicted"/>
<accession>A0A2M6WYJ1</accession>
<feature type="transmembrane region" description="Helical" evidence="1">
    <location>
        <begin position="7"/>
        <end position="30"/>
    </location>
</feature>
<keyword evidence="1" id="KW-0472">Membrane</keyword>
<sequence length="111" mass="12127">MPRRLKIPLLLFAVSLMLNAVLWALVLAMFPRNSPAVVMHYSIDVGIDFIGEGKQIIMLPIAGLVIAGINMQVGWLLRRSDPGSAYVAWAMGPIAQVLLLGAFALIWRANT</sequence>
<protein>
    <recommendedName>
        <fullName evidence="4">DUF1648 domain-containing protein</fullName>
    </recommendedName>
</protein>
<evidence type="ECO:0000256" key="1">
    <source>
        <dbReference type="SAM" id="Phobius"/>
    </source>
</evidence>
<dbReference type="AlphaFoldDB" id="A0A2M6WYJ1"/>
<comment type="caution">
    <text evidence="2">The sequence shown here is derived from an EMBL/GenBank/DDBJ whole genome shotgun (WGS) entry which is preliminary data.</text>
</comment>